<dbReference type="SUPFAM" id="SSF46689">
    <property type="entry name" value="Homeodomain-like"/>
    <property type="match status" value="1"/>
</dbReference>
<dbReference type="PANTHER" id="PTHR30055:SF235">
    <property type="entry name" value="TRANSCRIPTIONAL REGULATORY PROTEIN"/>
    <property type="match status" value="1"/>
</dbReference>
<dbReference type="Pfam" id="PF00440">
    <property type="entry name" value="TetR_N"/>
    <property type="match status" value="1"/>
</dbReference>
<dbReference type="SUPFAM" id="SSF48498">
    <property type="entry name" value="Tetracyclin repressor-like, C-terminal domain"/>
    <property type="match status" value="1"/>
</dbReference>
<dbReference type="EMBL" id="JACHJP010000009">
    <property type="protein sequence ID" value="MBB4919377.1"/>
    <property type="molecule type" value="Genomic_DNA"/>
</dbReference>
<evidence type="ECO:0000256" key="1">
    <source>
        <dbReference type="ARBA" id="ARBA00023125"/>
    </source>
</evidence>
<evidence type="ECO:0000313" key="3">
    <source>
        <dbReference type="EMBL" id="MBB4919377.1"/>
    </source>
</evidence>
<proteinExistence type="predicted"/>
<dbReference type="Proteomes" id="UP000552644">
    <property type="component" value="Unassembled WGS sequence"/>
</dbReference>
<dbReference type="Gene3D" id="1.10.357.10">
    <property type="entry name" value="Tetracycline Repressor, domain 2"/>
    <property type="match status" value="1"/>
</dbReference>
<dbReference type="InterPro" id="IPR036271">
    <property type="entry name" value="Tet_transcr_reg_TetR-rel_C_sf"/>
</dbReference>
<name>A0A7W7VQT3_9ACTN</name>
<keyword evidence="4" id="KW-1185">Reference proteome</keyword>
<accession>A0A7W7VQT3</accession>
<feature type="domain" description="HTH tetR-type" evidence="2">
    <location>
        <begin position="20"/>
        <end position="66"/>
    </location>
</feature>
<reference evidence="3 4" key="1">
    <citation type="submission" date="2020-08" db="EMBL/GenBank/DDBJ databases">
        <title>Genomic Encyclopedia of Type Strains, Phase III (KMG-III): the genomes of soil and plant-associated and newly described type strains.</title>
        <authorList>
            <person name="Whitman W."/>
        </authorList>
    </citation>
    <scope>NUCLEOTIDE SEQUENCE [LARGE SCALE GENOMIC DNA]</scope>
    <source>
        <strain evidence="3 4">CECT 8840</strain>
    </source>
</reference>
<evidence type="ECO:0000259" key="2">
    <source>
        <dbReference type="Pfam" id="PF00440"/>
    </source>
</evidence>
<protein>
    <submittedName>
        <fullName evidence="3">AcrR family transcriptional regulator</fullName>
    </submittedName>
</protein>
<dbReference type="Gene3D" id="1.10.10.60">
    <property type="entry name" value="Homeodomain-like"/>
    <property type="match status" value="1"/>
</dbReference>
<dbReference type="InterPro" id="IPR050109">
    <property type="entry name" value="HTH-type_TetR-like_transc_reg"/>
</dbReference>
<dbReference type="PANTHER" id="PTHR30055">
    <property type="entry name" value="HTH-TYPE TRANSCRIPTIONAL REGULATOR RUTR"/>
    <property type="match status" value="1"/>
</dbReference>
<sequence length="197" mass="21487">MQIARTRRAAATEARKAQIASATIAVLAERGYAETTFEAICEHAGLSSKRLISYHFSTKEQLFEAVVRQVTTDAAAFMRPRLDAATGARARLEAYIRANLAFVAAHPEHVRAIQQIAYNHVPVGGQENDAAIGRLTALFADGQRTGAFRRFDAELMSTALRSAIDVTADRVANGHDPDHCADELVHLFDRATRADPS</sequence>
<keyword evidence="1" id="KW-0238">DNA-binding</keyword>
<dbReference type="InterPro" id="IPR001647">
    <property type="entry name" value="HTH_TetR"/>
</dbReference>
<dbReference type="InterPro" id="IPR009057">
    <property type="entry name" value="Homeodomain-like_sf"/>
</dbReference>
<evidence type="ECO:0000313" key="4">
    <source>
        <dbReference type="Proteomes" id="UP000552644"/>
    </source>
</evidence>
<dbReference type="GO" id="GO:0000976">
    <property type="term" value="F:transcription cis-regulatory region binding"/>
    <property type="evidence" value="ECO:0007669"/>
    <property type="project" value="TreeGrafter"/>
</dbReference>
<comment type="caution">
    <text evidence="3">The sequence shown here is derived from an EMBL/GenBank/DDBJ whole genome shotgun (WGS) entry which is preliminary data.</text>
</comment>
<dbReference type="RefSeq" id="WP_184721523.1">
    <property type="nucleotide sequence ID" value="NZ_JACHJP010000009.1"/>
</dbReference>
<dbReference type="GO" id="GO:0003700">
    <property type="term" value="F:DNA-binding transcription factor activity"/>
    <property type="evidence" value="ECO:0007669"/>
    <property type="project" value="TreeGrafter"/>
</dbReference>
<organism evidence="3 4">
    <name type="scientific">Streptosporangium saharense</name>
    <dbReference type="NCBI Taxonomy" id="1706840"/>
    <lineage>
        <taxon>Bacteria</taxon>
        <taxon>Bacillati</taxon>
        <taxon>Actinomycetota</taxon>
        <taxon>Actinomycetes</taxon>
        <taxon>Streptosporangiales</taxon>
        <taxon>Streptosporangiaceae</taxon>
        <taxon>Streptosporangium</taxon>
    </lineage>
</organism>
<gene>
    <name evidence="3" type="ORF">FHS44_006519</name>
</gene>
<dbReference type="AlphaFoldDB" id="A0A7W7VQT3"/>